<evidence type="ECO:0000313" key="3">
    <source>
        <dbReference type="Proteomes" id="UP000248423"/>
    </source>
</evidence>
<dbReference type="EMBL" id="KZ826353">
    <property type="protein sequence ID" value="PYI05963.1"/>
    <property type="molecule type" value="Genomic_DNA"/>
</dbReference>
<accession>A0A319FGD9</accession>
<reference evidence="2 3" key="1">
    <citation type="submission" date="2018-02" db="EMBL/GenBank/DDBJ databases">
        <title>The genomes of Aspergillus section Nigri reveals drivers in fungal speciation.</title>
        <authorList>
            <consortium name="DOE Joint Genome Institute"/>
            <person name="Vesth T.C."/>
            <person name="Nybo J."/>
            <person name="Theobald S."/>
            <person name="Brandl J."/>
            <person name="Frisvad J.C."/>
            <person name="Nielsen K.F."/>
            <person name="Lyhne E.K."/>
            <person name="Kogle M.E."/>
            <person name="Kuo A."/>
            <person name="Riley R."/>
            <person name="Clum A."/>
            <person name="Nolan M."/>
            <person name="Lipzen A."/>
            <person name="Salamov A."/>
            <person name="Henrissat B."/>
            <person name="Wiebenga A."/>
            <person name="De vries R.P."/>
            <person name="Grigoriev I.V."/>
            <person name="Mortensen U.H."/>
            <person name="Andersen M.R."/>
            <person name="Baker S.E."/>
        </authorList>
    </citation>
    <scope>NUCLEOTIDE SEQUENCE [LARGE SCALE GENOMIC DNA]</scope>
    <source>
        <strain evidence="2 3">CBS 121057</strain>
    </source>
</reference>
<sequence>MGSGPPSNQHQGVFHATSLGAPSMVSTHHRAVSPDQTGCLRSHSGSHFVRSEDHNRRRLRHIIHRCCMPSQNHATLIDIWLGSTSKPSGNPHRVPEQLRMKPKLCTSQDIEPLLQWVWGKVVSYRDKGLVKPQHRISRGMNSYGFVIVRYHDLNRTRLCSAIDSYPISTSCDGPMDVASFMFPFLSFLFFPILSVQQTEEAHFWEVNGDDEILKISKLCSECLIRKA</sequence>
<proteinExistence type="predicted"/>
<dbReference type="Proteomes" id="UP000248423">
    <property type="component" value="Unassembled WGS sequence"/>
</dbReference>
<gene>
    <name evidence="2" type="ORF">BO78DRAFT_127037</name>
</gene>
<evidence type="ECO:0000313" key="2">
    <source>
        <dbReference type="EMBL" id="PYI05963.1"/>
    </source>
</evidence>
<organism evidence="2 3">
    <name type="scientific">Aspergillus sclerotiicarbonarius (strain CBS 121057 / IBT 28362)</name>
    <dbReference type="NCBI Taxonomy" id="1448318"/>
    <lineage>
        <taxon>Eukaryota</taxon>
        <taxon>Fungi</taxon>
        <taxon>Dikarya</taxon>
        <taxon>Ascomycota</taxon>
        <taxon>Pezizomycotina</taxon>
        <taxon>Eurotiomycetes</taxon>
        <taxon>Eurotiomycetidae</taxon>
        <taxon>Eurotiales</taxon>
        <taxon>Aspergillaceae</taxon>
        <taxon>Aspergillus</taxon>
        <taxon>Aspergillus subgen. Circumdati</taxon>
    </lineage>
</organism>
<name>A0A319FGD9_ASPSB</name>
<feature type="region of interest" description="Disordered" evidence="1">
    <location>
        <begin position="25"/>
        <end position="46"/>
    </location>
</feature>
<evidence type="ECO:0000256" key="1">
    <source>
        <dbReference type="SAM" id="MobiDB-lite"/>
    </source>
</evidence>
<dbReference type="VEuPathDB" id="FungiDB:BO78DRAFT_127037"/>
<dbReference type="AlphaFoldDB" id="A0A319FGD9"/>
<keyword evidence="3" id="KW-1185">Reference proteome</keyword>
<protein>
    <submittedName>
        <fullName evidence="2">Uncharacterized protein</fullName>
    </submittedName>
</protein>